<dbReference type="EMBL" id="ANMO01000120">
    <property type="protein sequence ID" value="EMB16479.1"/>
    <property type="molecule type" value="Genomic_DNA"/>
</dbReference>
<dbReference type="Proteomes" id="UP000011529">
    <property type="component" value="Unassembled WGS sequence"/>
</dbReference>
<keyword evidence="2" id="KW-1185">Reference proteome</keyword>
<reference evidence="1" key="1">
    <citation type="submission" date="2012-11" db="EMBL/GenBank/DDBJ databases">
        <title>Permanent draft genomes of Rhodopirellula europaea strain SH398 and 6C.</title>
        <authorList>
            <person name="Richter M."/>
            <person name="Richter-Heitmann T."/>
            <person name="Frank C."/>
            <person name="Harder J."/>
            <person name="Glockner F.O."/>
        </authorList>
    </citation>
    <scope>NUCLEOTIDE SEQUENCE</scope>
    <source>
        <strain evidence="1">6C</strain>
    </source>
</reference>
<organism evidence="1 2">
    <name type="scientific">Rhodopirellula europaea 6C</name>
    <dbReference type="NCBI Taxonomy" id="1263867"/>
    <lineage>
        <taxon>Bacteria</taxon>
        <taxon>Pseudomonadati</taxon>
        <taxon>Planctomycetota</taxon>
        <taxon>Planctomycetia</taxon>
        <taxon>Pirellulales</taxon>
        <taxon>Pirellulaceae</taxon>
        <taxon>Rhodopirellula</taxon>
    </lineage>
</organism>
<protein>
    <submittedName>
        <fullName evidence="1">Uncharacterized protein</fullName>
    </submittedName>
</protein>
<evidence type="ECO:0000313" key="2">
    <source>
        <dbReference type="Proteomes" id="UP000011529"/>
    </source>
</evidence>
<accession>M2B2R8</accession>
<evidence type="ECO:0000313" key="1">
    <source>
        <dbReference type="EMBL" id="EMB16479.1"/>
    </source>
</evidence>
<sequence length="54" mass="6267">MVFLNLYLPRDPSQAIDLQVKQSVTVPHRPEAMRYDKPWLMMPECRVIATGQPV</sequence>
<proteinExistence type="predicted"/>
<comment type="caution">
    <text evidence="1">The sequence shown here is derived from an EMBL/GenBank/DDBJ whole genome shotgun (WGS) entry which is preliminary data.</text>
</comment>
<dbReference type="PATRIC" id="fig|1263867.3.peg.3040"/>
<reference evidence="1" key="2">
    <citation type="journal article" date="2013" name="Mar. Genomics">
        <title>Expression of sulfatases in Rhodopirellula baltica and the diversity of sulfatases in the genus Rhodopirellula.</title>
        <authorList>
            <person name="Wegner C.E."/>
            <person name="Richter-Heitmann T."/>
            <person name="Klindworth A."/>
            <person name="Klockow C."/>
            <person name="Richter M."/>
            <person name="Achstetter T."/>
            <person name="Glockner F.O."/>
            <person name="Harder J."/>
        </authorList>
    </citation>
    <scope>NUCLEOTIDE SEQUENCE [LARGE SCALE GENOMIC DNA]</scope>
    <source>
        <strain evidence="1">6C</strain>
    </source>
</reference>
<dbReference type="AlphaFoldDB" id="M2B2R8"/>
<gene>
    <name evidence="1" type="ORF">RE6C_02844</name>
</gene>
<name>M2B2R8_9BACT</name>